<reference evidence="2 3" key="1">
    <citation type="journal article" date="2011" name="J. Bacteriol.">
        <title>Genome sequence of the verrucomicrobium Opitutus terrae PB90-1, an abundant inhabitant of rice paddy soil ecosystems.</title>
        <authorList>
            <person name="van Passel M.W."/>
            <person name="Kant R."/>
            <person name="Palva A."/>
            <person name="Copeland A."/>
            <person name="Lucas S."/>
            <person name="Lapidus A."/>
            <person name="Glavina del Rio T."/>
            <person name="Pitluck S."/>
            <person name="Goltsman E."/>
            <person name="Clum A."/>
            <person name="Sun H."/>
            <person name="Schmutz J."/>
            <person name="Larimer F.W."/>
            <person name="Land M.L."/>
            <person name="Hauser L."/>
            <person name="Kyrpides N."/>
            <person name="Mikhailova N."/>
            <person name="Richardson P.P."/>
            <person name="Janssen P.H."/>
            <person name="de Vos W.M."/>
            <person name="Smidt H."/>
        </authorList>
    </citation>
    <scope>NUCLEOTIDE SEQUENCE [LARGE SCALE GENOMIC DNA]</scope>
    <source>
        <strain evidence="3">DSM 11246 / JCM 15787 / PB90-1</strain>
    </source>
</reference>
<evidence type="ECO:0000256" key="1">
    <source>
        <dbReference type="SAM" id="MobiDB-lite"/>
    </source>
</evidence>
<proteinExistence type="predicted"/>
<dbReference type="KEGG" id="ote:Oter_4452"/>
<protein>
    <submittedName>
        <fullName evidence="2">Uncharacterized protein</fullName>
    </submittedName>
</protein>
<gene>
    <name evidence="2" type="ordered locus">Oter_4452</name>
</gene>
<dbReference type="HOGENOM" id="CLU_2650936_0_0_0"/>
<dbReference type="STRING" id="452637.Oter_4452"/>
<feature type="region of interest" description="Disordered" evidence="1">
    <location>
        <begin position="1"/>
        <end position="37"/>
    </location>
</feature>
<keyword evidence="3" id="KW-1185">Reference proteome</keyword>
<evidence type="ECO:0000313" key="2">
    <source>
        <dbReference type="EMBL" id="ACB77723.1"/>
    </source>
</evidence>
<dbReference type="AlphaFoldDB" id="B1ZQ04"/>
<name>B1ZQ04_OPITP</name>
<sequence>MSGTVVSDGRTRRQVLPKRTVTSAERKTKTTGAQIPRPAGFLDGYGIDLRLGHCEGDNAKSRVNREATIRRGEIEV</sequence>
<accession>B1ZQ04</accession>
<dbReference type="EMBL" id="CP001032">
    <property type="protein sequence ID" value="ACB77723.1"/>
    <property type="molecule type" value="Genomic_DNA"/>
</dbReference>
<organism evidence="2 3">
    <name type="scientific">Opitutus terrae (strain DSM 11246 / JCM 15787 / PB90-1)</name>
    <dbReference type="NCBI Taxonomy" id="452637"/>
    <lineage>
        <taxon>Bacteria</taxon>
        <taxon>Pseudomonadati</taxon>
        <taxon>Verrucomicrobiota</taxon>
        <taxon>Opitutia</taxon>
        <taxon>Opitutales</taxon>
        <taxon>Opitutaceae</taxon>
        <taxon>Opitutus</taxon>
    </lineage>
</organism>
<evidence type="ECO:0000313" key="3">
    <source>
        <dbReference type="Proteomes" id="UP000007013"/>
    </source>
</evidence>
<dbReference type="Proteomes" id="UP000007013">
    <property type="component" value="Chromosome"/>
</dbReference>